<organism evidence="1 2">
    <name type="scientific">Cryptosporidium andersoni</name>
    <dbReference type="NCBI Taxonomy" id="117008"/>
    <lineage>
        <taxon>Eukaryota</taxon>
        <taxon>Sar</taxon>
        <taxon>Alveolata</taxon>
        <taxon>Apicomplexa</taxon>
        <taxon>Conoidasida</taxon>
        <taxon>Coccidia</taxon>
        <taxon>Eucoccidiorida</taxon>
        <taxon>Eimeriorina</taxon>
        <taxon>Cryptosporidiidae</taxon>
        <taxon>Cryptosporidium</taxon>
    </lineage>
</organism>
<comment type="caution">
    <text evidence="1">The sequence shown here is derived from an EMBL/GenBank/DDBJ whole genome shotgun (WGS) entry which is preliminary data.</text>
</comment>
<dbReference type="AlphaFoldDB" id="A0A1J4MVG7"/>
<dbReference type="OrthoDB" id="342895at2759"/>
<accession>A0A1J4MVG7</accession>
<evidence type="ECO:0000313" key="2">
    <source>
        <dbReference type="Proteomes" id="UP000186804"/>
    </source>
</evidence>
<proteinExistence type="predicted"/>
<dbReference type="RefSeq" id="XP_067070104.1">
    <property type="nucleotide sequence ID" value="XM_067213709.1"/>
</dbReference>
<dbReference type="Proteomes" id="UP000186804">
    <property type="component" value="Unassembled WGS sequence"/>
</dbReference>
<reference evidence="1 2" key="1">
    <citation type="submission" date="2016-10" db="EMBL/GenBank/DDBJ databases">
        <title>Reductive evolution of mitochondrial metabolism and differential evolution of invasion-related proteins in Cryptosporidium.</title>
        <authorList>
            <person name="Liu S."/>
            <person name="Roellig D.M."/>
            <person name="Guo Y."/>
            <person name="Li N."/>
            <person name="Frace M.A."/>
            <person name="Tang K."/>
            <person name="Zhang L."/>
            <person name="Feng Y."/>
            <person name="Xiao L."/>
        </authorList>
    </citation>
    <scope>NUCLEOTIDE SEQUENCE [LARGE SCALE GENOMIC DNA]</scope>
    <source>
        <strain evidence="1">30847</strain>
    </source>
</reference>
<dbReference type="GeneID" id="92367667"/>
<evidence type="ECO:0000313" key="1">
    <source>
        <dbReference type="EMBL" id="OII78258.1"/>
    </source>
</evidence>
<name>A0A1J4MVG7_9CRYT</name>
<dbReference type="EMBL" id="LRBS01000003">
    <property type="protein sequence ID" value="OII78258.1"/>
    <property type="molecule type" value="Genomic_DNA"/>
</dbReference>
<sequence>MVGENSLQYNVEKQALMEMEILAIQESKRLTEEMSIRFTSDNTELSSDSEKRIEEENASLASVESFSKDIIEENMNEDSNKIKGEEVESNIPKTEYGMEENQGEDYVDTESKNKIQENKGFTREEDSIKDLESETEIQEEVHPNNEIEENPNVINSWDEESKFKQIESKEFSHANTNVESISRAPAKVILDDIDEEENLNMNEYHRSSIPFKHKEDEATTANIIIEKENSEIQIEEELYHSSCQDNLYEFTKDFRENFNQMLLHQKETIYGYKTYCITYNKNMTKAVTKYADKLHEKLMNITGFHDPGECQICKEFQHQDVPLLN</sequence>
<gene>
    <name evidence="1" type="ORF">cand_034830</name>
</gene>
<dbReference type="VEuPathDB" id="CryptoDB:cand_034830"/>
<protein>
    <submittedName>
        <fullName evidence="1">Uncharacterized protein</fullName>
    </submittedName>
</protein>
<keyword evidence="2" id="KW-1185">Reference proteome</keyword>